<keyword evidence="2" id="KW-1185">Reference proteome</keyword>
<evidence type="ECO:0000313" key="1">
    <source>
        <dbReference type="EMBL" id="KOO67062.1"/>
    </source>
</evidence>
<evidence type="ECO:0000313" key="2">
    <source>
        <dbReference type="Proteomes" id="UP000036951"/>
    </source>
</evidence>
<accession>A0A8E1QVR8</accession>
<sequence>MGHNKIYKNESEFIIANVMDDVENVDAREYFINFHAKSIYPALKELILKDKTLDKTYKDPITIMLAAKKLAKEEIANAESQGCPDNIKKLFEEDLSKKEQISLLKGTSIKTEQLAAIYLYANDKGYKYSSYRYEDTPKKYVGADLPSFIHLSDENAVEHYGETSLTDGQMKEIVTTSQFILARIFNNGKHWHCFYQTKRGVSGKEPGEYGSQSHIHYISDAFGISLEDVIKGFKGGICPHSKVHIVLDDIKN</sequence>
<organism evidence="1 2">
    <name type="scientific">Xylanibacter rarus</name>
    <dbReference type="NCBI Taxonomy" id="1676614"/>
    <lineage>
        <taxon>Bacteria</taxon>
        <taxon>Pseudomonadati</taxon>
        <taxon>Bacteroidota</taxon>
        <taxon>Bacteroidia</taxon>
        <taxon>Bacteroidales</taxon>
        <taxon>Prevotellaceae</taxon>
        <taxon>Xylanibacter</taxon>
    </lineage>
</organism>
<reference evidence="1 2" key="1">
    <citation type="submission" date="2015-06" db="EMBL/GenBank/DDBJ databases">
        <title>Prevotella sp. 109, sp. nov., a novel member of the family Prevotellaceae isolated from human faeces.</title>
        <authorList>
            <person name="Shkoporov A.N."/>
            <person name="Chaplin A.V."/>
            <person name="Kafarskaia L.I."/>
            <person name="Efimov B.A."/>
        </authorList>
    </citation>
    <scope>NUCLEOTIDE SEQUENCE [LARGE SCALE GENOMIC DNA]</scope>
    <source>
        <strain evidence="1 2">109</strain>
    </source>
</reference>
<name>A0A8E1QVR8_9BACT</name>
<proteinExistence type="predicted"/>
<dbReference type="AlphaFoldDB" id="A0A8E1QVR8"/>
<dbReference type="RefSeq" id="WP_053399152.1">
    <property type="nucleotide sequence ID" value="NZ_LFQU01000039.1"/>
</dbReference>
<dbReference type="Proteomes" id="UP000036951">
    <property type="component" value="Unassembled WGS sequence"/>
</dbReference>
<protein>
    <submittedName>
        <fullName evidence="1">Uncharacterized protein</fullName>
    </submittedName>
</protein>
<dbReference type="EMBL" id="LFQU01000039">
    <property type="protein sequence ID" value="KOO67062.1"/>
    <property type="molecule type" value="Genomic_DNA"/>
</dbReference>
<comment type="caution">
    <text evidence="1">The sequence shown here is derived from an EMBL/GenBank/DDBJ whole genome shotgun (WGS) entry which is preliminary data.</text>
</comment>
<gene>
    <name evidence="1" type="ORF">ACU52_13400</name>
</gene>
<dbReference type="OrthoDB" id="982202at2"/>